<dbReference type="EMBL" id="JADYXP020000015">
    <property type="protein sequence ID" value="KAL0109372.1"/>
    <property type="molecule type" value="Genomic_DNA"/>
</dbReference>
<organism evidence="2 3">
    <name type="scientific">Cardiocondyla obscurior</name>
    <dbReference type="NCBI Taxonomy" id="286306"/>
    <lineage>
        <taxon>Eukaryota</taxon>
        <taxon>Metazoa</taxon>
        <taxon>Ecdysozoa</taxon>
        <taxon>Arthropoda</taxon>
        <taxon>Hexapoda</taxon>
        <taxon>Insecta</taxon>
        <taxon>Pterygota</taxon>
        <taxon>Neoptera</taxon>
        <taxon>Endopterygota</taxon>
        <taxon>Hymenoptera</taxon>
        <taxon>Apocrita</taxon>
        <taxon>Aculeata</taxon>
        <taxon>Formicoidea</taxon>
        <taxon>Formicidae</taxon>
        <taxon>Myrmicinae</taxon>
        <taxon>Cardiocondyla</taxon>
    </lineage>
</organism>
<evidence type="ECO:0000313" key="2">
    <source>
        <dbReference type="EMBL" id="KAL0109372.1"/>
    </source>
</evidence>
<name>A0AAW2F5F7_9HYME</name>
<accession>A0AAW2F5F7</accession>
<dbReference type="AlphaFoldDB" id="A0AAW2F5F7"/>
<protein>
    <submittedName>
        <fullName evidence="2">Uncharacterized protein</fullName>
    </submittedName>
</protein>
<proteinExistence type="predicted"/>
<feature type="compositionally biased region" description="Basic and acidic residues" evidence="1">
    <location>
        <begin position="12"/>
        <end position="21"/>
    </location>
</feature>
<comment type="caution">
    <text evidence="2">The sequence shown here is derived from an EMBL/GenBank/DDBJ whole genome shotgun (WGS) entry which is preliminary data.</text>
</comment>
<evidence type="ECO:0000313" key="3">
    <source>
        <dbReference type="Proteomes" id="UP001430953"/>
    </source>
</evidence>
<sequence length="144" mass="16473">MLTTVIPNTGERGGRGEGTERRRWRGRRRVRARLLPIRDACIIESRRWRPGRPTEGLTRECYFTTTRITRVADSPSFIRERAPPLSPFSLFLPPHTMIMPGIELSAIPRVDISIHRRERERLPMMTRGVWGAMVQGVGISPGDT</sequence>
<gene>
    <name evidence="2" type="ORF">PUN28_014447</name>
</gene>
<keyword evidence="3" id="KW-1185">Reference proteome</keyword>
<dbReference type="Proteomes" id="UP001430953">
    <property type="component" value="Unassembled WGS sequence"/>
</dbReference>
<feature type="region of interest" description="Disordered" evidence="1">
    <location>
        <begin position="1"/>
        <end position="23"/>
    </location>
</feature>
<reference evidence="2 3" key="1">
    <citation type="submission" date="2023-03" db="EMBL/GenBank/DDBJ databases">
        <title>High recombination rates correlate with genetic variation in Cardiocondyla obscurior ants.</title>
        <authorList>
            <person name="Errbii M."/>
        </authorList>
    </citation>
    <scope>NUCLEOTIDE SEQUENCE [LARGE SCALE GENOMIC DNA]</scope>
    <source>
        <strain evidence="2">Alpha-2009</strain>
        <tissue evidence="2">Whole body</tissue>
    </source>
</reference>
<evidence type="ECO:0000256" key="1">
    <source>
        <dbReference type="SAM" id="MobiDB-lite"/>
    </source>
</evidence>